<reference evidence="1 2" key="1">
    <citation type="submission" date="2021-06" db="EMBL/GenBank/DDBJ databases">
        <title>Caerostris extrusa draft genome.</title>
        <authorList>
            <person name="Kono N."/>
            <person name="Arakawa K."/>
        </authorList>
    </citation>
    <scope>NUCLEOTIDE SEQUENCE [LARGE SCALE GENOMIC DNA]</scope>
</reference>
<proteinExistence type="predicted"/>
<dbReference type="EMBL" id="BPLR01020282">
    <property type="protein sequence ID" value="GIX76725.1"/>
    <property type="molecule type" value="Genomic_DNA"/>
</dbReference>
<protein>
    <submittedName>
        <fullName evidence="1">Uncharacterized protein</fullName>
    </submittedName>
</protein>
<name>A0AAV4MXP3_CAEEX</name>
<dbReference type="Proteomes" id="UP001054945">
    <property type="component" value="Unassembled WGS sequence"/>
</dbReference>
<accession>A0AAV4MXP3</accession>
<evidence type="ECO:0000313" key="1">
    <source>
        <dbReference type="EMBL" id="GIX76725.1"/>
    </source>
</evidence>
<keyword evidence="2" id="KW-1185">Reference proteome</keyword>
<evidence type="ECO:0000313" key="2">
    <source>
        <dbReference type="Proteomes" id="UP001054945"/>
    </source>
</evidence>
<comment type="caution">
    <text evidence="1">The sequence shown here is derived from an EMBL/GenBank/DDBJ whole genome shotgun (WGS) entry which is preliminary data.</text>
</comment>
<organism evidence="1 2">
    <name type="scientific">Caerostris extrusa</name>
    <name type="common">Bark spider</name>
    <name type="synonym">Caerostris bankana</name>
    <dbReference type="NCBI Taxonomy" id="172846"/>
    <lineage>
        <taxon>Eukaryota</taxon>
        <taxon>Metazoa</taxon>
        <taxon>Ecdysozoa</taxon>
        <taxon>Arthropoda</taxon>
        <taxon>Chelicerata</taxon>
        <taxon>Arachnida</taxon>
        <taxon>Araneae</taxon>
        <taxon>Araneomorphae</taxon>
        <taxon>Entelegynae</taxon>
        <taxon>Araneoidea</taxon>
        <taxon>Araneidae</taxon>
        <taxon>Caerostris</taxon>
    </lineage>
</organism>
<gene>
    <name evidence="1" type="ORF">CEXT_252481</name>
</gene>
<dbReference type="AlphaFoldDB" id="A0AAV4MXP3"/>
<sequence length="84" mass="9525">MRNLIGRRRANAATRTTLCRCEVSRGVVGREGRRGHLSLFIGRTRAGKRPGVGSAQLSEMPRTFFLSFLSLLIREQLIRFPRLV</sequence>